<comment type="similarity">
    <text evidence="2">Belongs to the EspG family.</text>
</comment>
<dbReference type="EMBL" id="JBHTEY010000004">
    <property type="protein sequence ID" value="MFC7617627.1"/>
    <property type="molecule type" value="Genomic_DNA"/>
</dbReference>
<keyword evidence="4" id="KW-0143">Chaperone</keyword>
<gene>
    <name evidence="5" type="ORF">ACFQV2_33700</name>
</gene>
<protein>
    <submittedName>
        <fullName evidence="5">ESX secretion-associated protein EspG</fullName>
    </submittedName>
</protein>
<sequence length="252" mass="26898">MTLFAEPAAVELSAVEFDVLGERLGIEEFPVVLRVPSPGRTAAERADVEARAWDGLARRGLAEYPHVHPDLAAVLTTLARPTSSVDVRVWGAVEVRALAALTDGAAALAVLTRGAVTLRAIDDGLPRHAVSVLPPLAAGPGRSVTLPSAVFADAAPAPDLATALRTRGLRPDDATRLAAMITPLTARGQFGATRRDRYGKRHRHPRTVSFFDTAEGRYLQLRTPNPDGDDWTTIAPADPRTLLHHVGELLEG</sequence>
<evidence type="ECO:0000256" key="3">
    <source>
        <dbReference type="ARBA" id="ARBA00022490"/>
    </source>
</evidence>
<accession>A0ABW2TXK5</accession>
<evidence type="ECO:0000313" key="5">
    <source>
        <dbReference type="EMBL" id="MFC7617627.1"/>
    </source>
</evidence>
<evidence type="ECO:0000256" key="1">
    <source>
        <dbReference type="ARBA" id="ARBA00004496"/>
    </source>
</evidence>
<evidence type="ECO:0000313" key="6">
    <source>
        <dbReference type="Proteomes" id="UP001596512"/>
    </source>
</evidence>
<organism evidence="5 6">
    <name type="scientific">Actinokineospora soli</name>
    <dbReference type="NCBI Taxonomy" id="1048753"/>
    <lineage>
        <taxon>Bacteria</taxon>
        <taxon>Bacillati</taxon>
        <taxon>Actinomycetota</taxon>
        <taxon>Actinomycetes</taxon>
        <taxon>Pseudonocardiales</taxon>
        <taxon>Pseudonocardiaceae</taxon>
        <taxon>Actinokineospora</taxon>
    </lineage>
</organism>
<evidence type="ECO:0000256" key="2">
    <source>
        <dbReference type="ARBA" id="ARBA00006411"/>
    </source>
</evidence>
<dbReference type="Proteomes" id="UP001596512">
    <property type="component" value="Unassembled WGS sequence"/>
</dbReference>
<evidence type="ECO:0000256" key="4">
    <source>
        <dbReference type="ARBA" id="ARBA00023186"/>
    </source>
</evidence>
<dbReference type="Pfam" id="PF14011">
    <property type="entry name" value="ESX-1_EspG"/>
    <property type="match status" value="1"/>
</dbReference>
<dbReference type="InterPro" id="IPR025734">
    <property type="entry name" value="EspG"/>
</dbReference>
<comment type="caution">
    <text evidence="5">The sequence shown here is derived from an EMBL/GenBank/DDBJ whole genome shotgun (WGS) entry which is preliminary data.</text>
</comment>
<name>A0ABW2TXK5_9PSEU</name>
<proteinExistence type="inferred from homology"/>
<reference evidence="6" key="1">
    <citation type="journal article" date="2019" name="Int. J. Syst. Evol. Microbiol.">
        <title>The Global Catalogue of Microorganisms (GCM) 10K type strain sequencing project: providing services to taxonomists for standard genome sequencing and annotation.</title>
        <authorList>
            <consortium name="The Broad Institute Genomics Platform"/>
            <consortium name="The Broad Institute Genome Sequencing Center for Infectious Disease"/>
            <person name="Wu L."/>
            <person name="Ma J."/>
        </authorList>
    </citation>
    <scope>NUCLEOTIDE SEQUENCE [LARGE SCALE GENOMIC DNA]</scope>
    <source>
        <strain evidence="6">JCM 17695</strain>
    </source>
</reference>
<keyword evidence="6" id="KW-1185">Reference proteome</keyword>
<keyword evidence="3" id="KW-0963">Cytoplasm</keyword>
<comment type="subcellular location">
    <subcellularLocation>
        <location evidence="1">Cytoplasm</location>
    </subcellularLocation>
</comment>